<dbReference type="NCBIfam" id="TIGR02203">
    <property type="entry name" value="MsbA_lipidA"/>
    <property type="match status" value="1"/>
</dbReference>
<dbReference type="PANTHER" id="PTHR43394:SF1">
    <property type="entry name" value="ATP-BINDING CASSETTE SUB-FAMILY B MEMBER 10, MITOCHONDRIAL"/>
    <property type="match status" value="1"/>
</dbReference>
<evidence type="ECO:0000256" key="9">
    <source>
        <dbReference type="ARBA" id="ARBA00023055"/>
    </source>
</evidence>
<dbReference type="Gene3D" id="1.20.1560.10">
    <property type="entry name" value="ABC transporter type 1, transmembrane domain"/>
    <property type="match status" value="1"/>
</dbReference>
<feature type="transmembrane region" description="Helical" evidence="11">
    <location>
        <begin position="249"/>
        <end position="272"/>
    </location>
</feature>
<keyword evidence="2" id="KW-0813">Transport</keyword>
<dbReference type="InterPro" id="IPR003593">
    <property type="entry name" value="AAA+_ATPase"/>
</dbReference>
<keyword evidence="4 11" id="KW-0812">Transmembrane</keyword>
<dbReference type="STRING" id="161398.PP2015_1771"/>
<evidence type="ECO:0000256" key="6">
    <source>
        <dbReference type="ARBA" id="ARBA00022840"/>
    </source>
</evidence>
<evidence type="ECO:0000256" key="2">
    <source>
        <dbReference type="ARBA" id="ARBA00022448"/>
    </source>
</evidence>
<dbReference type="RefSeq" id="WP_058029942.1">
    <property type="nucleotide sequence ID" value="NZ_CP013187.1"/>
</dbReference>
<proteinExistence type="predicted"/>
<dbReference type="AlphaFoldDB" id="A0A0S2K1Z3"/>
<keyword evidence="6 14" id="KW-0067">ATP-binding</keyword>
<dbReference type="InterPro" id="IPR011527">
    <property type="entry name" value="ABC1_TM_dom"/>
</dbReference>
<feature type="transmembrane region" description="Helical" evidence="11">
    <location>
        <begin position="21"/>
        <end position="40"/>
    </location>
</feature>
<keyword evidence="3" id="KW-1003">Cell membrane</keyword>
<sequence>MQTNAKHNAKQIYKRLFSYTYEFKLAAIFSVIGMLGYAAMDAQFIRLMQPFIDDGLTSRNTEVLTWAPVVVIVLVLGRGVFNYMASYCLSYVGSRVVQKLRQQLFEHMLFLPVSFHDQHSNGELISKITFDTEQVQQAITRALQVIIREGAFVVFLLYVMFEANWKLSSIFLTVIPIVALIVAVVAKRFRKISKNIQDAMGGVTRGSEQMLAGHKVIHGYGGQDKEIANFAQVNNQNRQQRVKMDATRAISVSVIQFLAAAAMALILAIIAMPSVIDTITSGTFVVLLSSMMMMLKPLKQLANVNVELQRGITAAQSIFEILDLEIEKDTGTLTLEKAKGNIEVNNVTFTYPSKDEPVLSNLSLKIRAGENIALVGRSGSGKSTLSSLLPRFYDFKDGEILLDGHNISQYPLKRLRAQFAIVSQQVVLFNDTLANNICYGADRNLTEQEIIDVAKKAHVWEFVKDLPEGLNTVVGENGVMLSGGQRQRIAIARAIIKDAPILILDEATSALDTESERLIQAALDELMKEKTSIVIAHRLSTIENADCIYVLDKGKVIEQGDHKSLLTQKGTYAALCQMQYGE</sequence>
<dbReference type="PROSITE" id="PS50929">
    <property type="entry name" value="ABC_TM1F"/>
    <property type="match status" value="1"/>
</dbReference>
<evidence type="ECO:0000256" key="10">
    <source>
        <dbReference type="ARBA" id="ARBA00023136"/>
    </source>
</evidence>
<dbReference type="GO" id="GO:0034040">
    <property type="term" value="F:ATPase-coupled lipid transmembrane transporter activity"/>
    <property type="evidence" value="ECO:0007669"/>
    <property type="project" value="InterPro"/>
</dbReference>
<dbReference type="SUPFAM" id="SSF52540">
    <property type="entry name" value="P-loop containing nucleoside triphosphate hydrolases"/>
    <property type="match status" value="1"/>
</dbReference>
<evidence type="ECO:0000256" key="11">
    <source>
        <dbReference type="SAM" id="Phobius"/>
    </source>
</evidence>
<feature type="domain" description="ABC transmembrane type-1" evidence="13">
    <location>
        <begin position="28"/>
        <end position="310"/>
    </location>
</feature>
<comment type="subcellular location">
    <subcellularLocation>
        <location evidence="1">Cell membrane</location>
        <topology evidence="1">Multi-pass membrane protein</topology>
    </subcellularLocation>
</comment>
<keyword evidence="8 11" id="KW-1133">Transmembrane helix</keyword>
<dbReference type="OrthoDB" id="9807643at2"/>
<dbReference type="FunFam" id="3.40.50.300:FF:000140">
    <property type="entry name" value="Lipid A export ATP-binding/permease protein MsbA"/>
    <property type="match status" value="1"/>
</dbReference>
<dbReference type="SMART" id="SM00382">
    <property type="entry name" value="AAA"/>
    <property type="match status" value="1"/>
</dbReference>
<dbReference type="InterPro" id="IPR017871">
    <property type="entry name" value="ABC_transporter-like_CS"/>
</dbReference>
<dbReference type="PROSITE" id="PS00211">
    <property type="entry name" value="ABC_TRANSPORTER_1"/>
    <property type="match status" value="1"/>
</dbReference>
<reference evidence="14 15" key="1">
    <citation type="submission" date="2015-11" db="EMBL/GenBank/DDBJ databases">
        <authorList>
            <person name="Zhang Y."/>
            <person name="Guo Z."/>
        </authorList>
    </citation>
    <scope>NUCLEOTIDE SEQUENCE [LARGE SCALE GENOMIC DNA]</scope>
    <source>
        <strain evidence="14 15">KCTC 12086</strain>
    </source>
</reference>
<dbReference type="InterPro" id="IPR027417">
    <property type="entry name" value="P-loop_NTPase"/>
</dbReference>
<keyword evidence="10 11" id="KW-0472">Membrane</keyword>
<evidence type="ECO:0000256" key="7">
    <source>
        <dbReference type="ARBA" id="ARBA00022967"/>
    </source>
</evidence>
<evidence type="ECO:0000259" key="12">
    <source>
        <dbReference type="PROSITE" id="PS50893"/>
    </source>
</evidence>
<dbReference type="Pfam" id="PF00664">
    <property type="entry name" value="ABC_membrane"/>
    <property type="match status" value="1"/>
</dbReference>
<feature type="transmembrane region" description="Helical" evidence="11">
    <location>
        <begin position="63"/>
        <end position="81"/>
    </location>
</feature>
<dbReference type="CDD" id="cd18552">
    <property type="entry name" value="ABC_6TM_MsbA_like"/>
    <property type="match status" value="1"/>
</dbReference>
<gene>
    <name evidence="14" type="ORF">PP2015_1771</name>
</gene>
<dbReference type="KEGG" id="pphe:PP2015_1771"/>
<evidence type="ECO:0000256" key="3">
    <source>
        <dbReference type="ARBA" id="ARBA00022475"/>
    </source>
</evidence>
<dbReference type="GO" id="GO:0005886">
    <property type="term" value="C:plasma membrane"/>
    <property type="evidence" value="ECO:0007669"/>
    <property type="project" value="UniProtKB-SubCell"/>
</dbReference>
<evidence type="ECO:0000256" key="5">
    <source>
        <dbReference type="ARBA" id="ARBA00022741"/>
    </source>
</evidence>
<dbReference type="InterPro" id="IPR011917">
    <property type="entry name" value="ABC_transpr_lipidA"/>
</dbReference>
<dbReference type="InterPro" id="IPR036640">
    <property type="entry name" value="ABC1_TM_sf"/>
</dbReference>
<name>A0A0S2K1Z3_9GAMM</name>
<keyword evidence="15" id="KW-1185">Reference proteome</keyword>
<keyword evidence="5" id="KW-0547">Nucleotide-binding</keyword>
<dbReference type="Gene3D" id="3.40.50.300">
    <property type="entry name" value="P-loop containing nucleotide triphosphate hydrolases"/>
    <property type="match status" value="1"/>
</dbReference>
<evidence type="ECO:0000256" key="1">
    <source>
        <dbReference type="ARBA" id="ARBA00004651"/>
    </source>
</evidence>
<evidence type="ECO:0000313" key="15">
    <source>
        <dbReference type="Proteomes" id="UP000061457"/>
    </source>
</evidence>
<dbReference type="SUPFAM" id="SSF90123">
    <property type="entry name" value="ABC transporter transmembrane region"/>
    <property type="match status" value="1"/>
</dbReference>
<dbReference type="InterPro" id="IPR039421">
    <property type="entry name" value="Type_1_exporter"/>
</dbReference>
<evidence type="ECO:0000313" key="14">
    <source>
        <dbReference type="EMBL" id="ALO42273.1"/>
    </source>
</evidence>
<dbReference type="GO" id="GO:0015421">
    <property type="term" value="F:ABC-type oligopeptide transporter activity"/>
    <property type="evidence" value="ECO:0007669"/>
    <property type="project" value="TreeGrafter"/>
</dbReference>
<dbReference type="EMBL" id="CP013187">
    <property type="protein sequence ID" value="ALO42273.1"/>
    <property type="molecule type" value="Genomic_DNA"/>
</dbReference>
<dbReference type="PROSITE" id="PS50893">
    <property type="entry name" value="ABC_TRANSPORTER_2"/>
    <property type="match status" value="1"/>
</dbReference>
<feature type="transmembrane region" description="Helical" evidence="11">
    <location>
        <begin position="167"/>
        <end position="186"/>
    </location>
</feature>
<feature type="transmembrane region" description="Helical" evidence="11">
    <location>
        <begin position="142"/>
        <end position="161"/>
    </location>
</feature>
<evidence type="ECO:0000256" key="8">
    <source>
        <dbReference type="ARBA" id="ARBA00022989"/>
    </source>
</evidence>
<dbReference type="Proteomes" id="UP000061457">
    <property type="component" value="Chromosome I"/>
</dbReference>
<dbReference type="InterPro" id="IPR003439">
    <property type="entry name" value="ABC_transporter-like_ATP-bd"/>
</dbReference>
<feature type="domain" description="ABC transporter" evidence="12">
    <location>
        <begin position="342"/>
        <end position="578"/>
    </location>
</feature>
<keyword evidence="9" id="KW-0445">Lipid transport</keyword>
<dbReference type="PATRIC" id="fig|161398.10.peg.1796"/>
<dbReference type="PANTHER" id="PTHR43394">
    <property type="entry name" value="ATP-DEPENDENT PERMEASE MDL1, MITOCHONDRIAL"/>
    <property type="match status" value="1"/>
</dbReference>
<dbReference type="GO" id="GO:0016887">
    <property type="term" value="F:ATP hydrolysis activity"/>
    <property type="evidence" value="ECO:0007669"/>
    <property type="project" value="InterPro"/>
</dbReference>
<dbReference type="Pfam" id="PF00005">
    <property type="entry name" value="ABC_tran"/>
    <property type="match status" value="1"/>
</dbReference>
<evidence type="ECO:0000259" key="13">
    <source>
        <dbReference type="PROSITE" id="PS50929"/>
    </source>
</evidence>
<protein>
    <submittedName>
        <fullName evidence="14">Lipid A export ATP-binding/permease protein MsbA</fullName>
    </submittedName>
</protein>
<evidence type="ECO:0000256" key="4">
    <source>
        <dbReference type="ARBA" id="ARBA00022692"/>
    </source>
</evidence>
<dbReference type="GO" id="GO:0005524">
    <property type="term" value="F:ATP binding"/>
    <property type="evidence" value="ECO:0007669"/>
    <property type="project" value="UniProtKB-KW"/>
</dbReference>
<accession>A0A0S2K1Z3</accession>
<keyword evidence="7" id="KW-1278">Translocase</keyword>
<organism evidence="14 15">
    <name type="scientific">Pseudoalteromonas phenolica</name>
    <dbReference type="NCBI Taxonomy" id="161398"/>
    <lineage>
        <taxon>Bacteria</taxon>
        <taxon>Pseudomonadati</taxon>
        <taxon>Pseudomonadota</taxon>
        <taxon>Gammaproteobacteria</taxon>
        <taxon>Alteromonadales</taxon>
        <taxon>Pseudoalteromonadaceae</taxon>
        <taxon>Pseudoalteromonas</taxon>
    </lineage>
</organism>